<feature type="region of interest" description="Disordered" evidence="1">
    <location>
        <begin position="1"/>
        <end position="294"/>
    </location>
</feature>
<dbReference type="Proteomes" id="UP000759131">
    <property type="component" value="Unassembled WGS sequence"/>
</dbReference>
<dbReference type="EMBL" id="OC854845">
    <property type="protein sequence ID" value="CAD7620533.1"/>
    <property type="molecule type" value="Genomic_DNA"/>
</dbReference>
<dbReference type="InterPro" id="IPR003604">
    <property type="entry name" value="Matrin/U1-like-C_Znf_C2H2"/>
</dbReference>
<dbReference type="Pfam" id="PF12874">
    <property type="entry name" value="zf-met"/>
    <property type="match status" value="1"/>
</dbReference>
<dbReference type="InterPro" id="IPR036236">
    <property type="entry name" value="Znf_C2H2_sf"/>
</dbReference>
<feature type="compositionally biased region" description="Basic and acidic residues" evidence="1">
    <location>
        <begin position="788"/>
        <end position="850"/>
    </location>
</feature>
<evidence type="ECO:0000313" key="3">
    <source>
        <dbReference type="EMBL" id="CAD7620533.1"/>
    </source>
</evidence>
<feature type="compositionally biased region" description="Low complexity" evidence="1">
    <location>
        <begin position="851"/>
        <end position="862"/>
    </location>
</feature>
<sequence>MYASRGIGRQASGQQDSDRNRSPYNNSPDCNFRADDADNTRDPLPPDVAVDRKPFPIAPNASDIEPNPSYGYRDPDHRPDPYANRDYDRKPVIPSDRDYDRRREPPTGRDYDQRRHEPSGGRDYDRRSGPPSGGREHRAGPKSKTDYDRRYESQRREYDSRRPEPPRDRDFERRPDPQSGRGFDQRPGPPPERYVEPQSGIDSVRRPEPPNDTKGFYKEAIDDTYRSSPADAYTPPQTLPPPPVAARPPPAPTPSYSKPQSSMASEPQPQRPTAGQSYSRPTQGMSGMGMDDDEELTEEERQLMIFQEKLKELFLGVDSIDKLITLKESYTQKAQSLQQLFDRSALREGDILRNKARKRDGFKDPMLLEMRRLQEDVKKRLEESHKINVEIDKRIRAYNKAMKESMAQEEGIQLRDGNSVEQSDKPSNYEAQLLIQNSLITTTVEEEESDEDEFEYENSKHEYFDSGNHWCRDCDKMVPKIGEYFDHLQSKPHWDLANNELKPWRKNKKPTVADIINAASKEPNRVMNRAMNEKIKTPLRGAQFLIPLKGFYCPLCKEYLADDPMAEDHLKSAKHNRIYNRFIMLNGDYEHKWNSDKGKALSRHQINERKRVKDEEIKELEKKKIKEELKQKEEKEAKKRRREEERKQKEKDDREKDREERNRSMTNNSSDRFRLKSVTLDLKGSKSSSHKDRDRGRDREKKRGRIYSSSSDSSPSPPRKKRTYFGDPYEDPKLKLKSFVPLDRLTKKQGKRFYCKELIGLIDGVWKPKPEPEVKVEPEMKANSPLKMDFDLQNDEKVENKDLKNAVDDILKGLGDDDKEDDDTKPKEVLKDKDSPDSPTEEKQSDEKPIEIAIEVNVNNEEQNGDKSGDISATADGSENQLQIDMDVSMKSSVDKEETPITEETIIPNDCEDNNETIESP</sequence>
<dbReference type="InterPro" id="IPR013087">
    <property type="entry name" value="Znf_C2H2_type"/>
</dbReference>
<dbReference type="GO" id="GO:0008270">
    <property type="term" value="F:zinc ion binding"/>
    <property type="evidence" value="ECO:0007669"/>
    <property type="project" value="InterPro"/>
</dbReference>
<dbReference type="PANTHER" id="PTHR15577">
    <property type="entry name" value="ZINC FINGER CONTAINING PROTEIN"/>
    <property type="match status" value="1"/>
</dbReference>
<feature type="compositionally biased region" description="Basic and acidic residues" evidence="1">
    <location>
        <begin position="73"/>
        <end position="176"/>
    </location>
</feature>
<feature type="region of interest" description="Disordered" evidence="1">
    <location>
        <begin position="768"/>
        <end position="921"/>
    </location>
</feature>
<organism evidence="3">
    <name type="scientific">Medioppia subpectinata</name>
    <dbReference type="NCBI Taxonomy" id="1979941"/>
    <lineage>
        <taxon>Eukaryota</taxon>
        <taxon>Metazoa</taxon>
        <taxon>Ecdysozoa</taxon>
        <taxon>Arthropoda</taxon>
        <taxon>Chelicerata</taxon>
        <taxon>Arachnida</taxon>
        <taxon>Acari</taxon>
        <taxon>Acariformes</taxon>
        <taxon>Sarcoptiformes</taxon>
        <taxon>Oribatida</taxon>
        <taxon>Brachypylina</taxon>
        <taxon>Oppioidea</taxon>
        <taxon>Oppiidae</taxon>
        <taxon>Medioppia</taxon>
    </lineage>
</organism>
<feature type="compositionally biased region" description="Basic and acidic residues" evidence="1">
    <location>
        <begin position="203"/>
        <end position="225"/>
    </location>
</feature>
<reference evidence="3" key="1">
    <citation type="submission" date="2020-11" db="EMBL/GenBank/DDBJ databases">
        <authorList>
            <person name="Tran Van P."/>
        </authorList>
    </citation>
    <scope>NUCLEOTIDE SEQUENCE</scope>
</reference>
<dbReference type="GO" id="GO:0005654">
    <property type="term" value="C:nucleoplasm"/>
    <property type="evidence" value="ECO:0007669"/>
    <property type="project" value="TreeGrafter"/>
</dbReference>
<dbReference type="GO" id="GO:0045892">
    <property type="term" value="P:negative regulation of DNA-templated transcription"/>
    <property type="evidence" value="ECO:0007669"/>
    <property type="project" value="TreeGrafter"/>
</dbReference>
<dbReference type="OrthoDB" id="10072641at2759"/>
<dbReference type="AlphaFoldDB" id="A0A7R9KE88"/>
<feature type="compositionally biased region" description="Basic and acidic residues" evidence="1">
    <location>
        <begin position="768"/>
        <end position="780"/>
    </location>
</feature>
<feature type="domain" description="U1-type" evidence="2">
    <location>
        <begin position="466"/>
        <end position="500"/>
    </location>
</feature>
<gene>
    <name evidence="3" type="ORF">OSB1V03_LOCUS1018</name>
</gene>
<feature type="domain" description="U1-type" evidence="2">
    <location>
        <begin position="548"/>
        <end position="582"/>
    </location>
</feature>
<dbReference type="EMBL" id="CAJPIZ010000270">
    <property type="protein sequence ID" value="CAG2100963.1"/>
    <property type="molecule type" value="Genomic_DNA"/>
</dbReference>
<dbReference type="PANTHER" id="PTHR15577:SF2">
    <property type="entry name" value="ZINC FINGER PROTEIN 318"/>
    <property type="match status" value="1"/>
</dbReference>
<feature type="compositionally biased region" description="Acidic residues" evidence="1">
    <location>
        <begin position="910"/>
        <end position="921"/>
    </location>
</feature>
<feature type="compositionally biased region" description="Basic and acidic residues" evidence="1">
    <location>
        <begin position="630"/>
        <end position="663"/>
    </location>
</feature>
<dbReference type="SUPFAM" id="SSF57667">
    <property type="entry name" value="beta-beta-alpha zinc fingers"/>
    <property type="match status" value="1"/>
</dbReference>
<feature type="compositionally biased region" description="Basic and acidic residues" evidence="1">
    <location>
        <begin position="32"/>
        <end position="41"/>
    </location>
</feature>
<feature type="region of interest" description="Disordered" evidence="1">
    <location>
        <begin position="630"/>
        <end position="733"/>
    </location>
</feature>
<feature type="compositionally biased region" description="Basic and acidic residues" evidence="1">
    <location>
        <begin position="689"/>
        <end position="701"/>
    </location>
</feature>
<dbReference type="InterPro" id="IPR055309">
    <property type="entry name" value="Znf318-like"/>
</dbReference>
<protein>
    <recommendedName>
        <fullName evidence="2">U1-type domain-containing protein</fullName>
    </recommendedName>
</protein>
<evidence type="ECO:0000256" key="1">
    <source>
        <dbReference type="SAM" id="MobiDB-lite"/>
    </source>
</evidence>
<evidence type="ECO:0000313" key="4">
    <source>
        <dbReference type="Proteomes" id="UP000759131"/>
    </source>
</evidence>
<dbReference type="GO" id="GO:0003676">
    <property type="term" value="F:nucleic acid binding"/>
    <property type="evidence" value="ECO:0007669"/>
    <property type="project" value="InterPro"/>
</dbReference>
<keyword evidence="4" id="KW-1185">Reference proteome</keyword>
<name>A0A7R9KE88_9ACAR</name>
<proteinExistence type="predicted"/>
<feature type="compositionally biased region" description="Pro residues" evidence="1">
    <location>
        <begin position="237"/>
        <end position="253"/>
    </location>
</feature>
<accession>A0A7R9KE88</accession>
<dbReference type="GO" id="GO:0045893">
    <property type="term" value="P:positive regulation of DNA-templated transcription"/>
    <property type="evidence" value="ECO:0007669"/>
    <property type="project" value="TreeGrafter"/>
</dbReference>
<feature type="compositionally biased region" description="Polar residues" evidence="1">
    <location>
        <begin position="255"/>
        <end position="285"/>
    </location>
</feature>
<evidence type="ECO:0000259" key="2">
    <source>
        <dbReference type="SMART" id="SM00451"/>
    </source>
</evidence>
<dbReference type="SMART" id="SM00451">
    <property type="entry name" value="ZnF_U1"/>
    <property type="match status" value="2"/>
</dbReference>